<organism evidence="7 8">
    <name type="scientific">Parastrongyloides trichosuri</name>
    <name type="common">Possum-specific nematode worm</name>
    <dbReference type="NCBI Taxonomy" id="131310"/>
    <lineage>
        <taxon>Eukaryota</taxon>
        <taxon>Metazoa</taxon>
        <taxon>Ecdysozoa</taxon>
        <taxon>Nematoda</taxon>
        <taxon>Chromadorea</taxon>
        <taxon>Rhabditida</taxon>
        <taxon>Tylenchina</taxon>
        <taxon>Panagrolaimomorpha</taxon>
        <taxon>Strongyloidoidea</taxon>
        <taxon>Strongyloididae</taxon>
        <taxon>Parastrongyloides</taxon>
    </lineage>
</organism>
<accession>A0A0N4ZTD7</accession>
<dbReference type="PROSITE" id="PS50262">
    <property type="entry name" value="G_PROTEIN_RECEP_F1_2"/>
    <property type="match status" value="1"/>
</dbReference>
<feature type="transmembrane region" description="Helical" evidence="5">
    <location>
        <begin position="428"/>
        <end position="455"/>
    </location>
</feature>
<evidence type="ECO:0000313" key="7">
    <source>
        <dbReference type="Proteomes" id="UP000038045"/>
    </source>
</evidence>
<keyword evidence="7" id="KW-1185">Reference proteome</keyword>
<dbReference type="GO" id="GO:0016020">
    <property type="term" value="C:membrane"/>
    <property type="evidence" value="ECO:0007669"/>
    <property type="project" value="UniProtKB-SubCell"/>
</dbReference>
<evidence type="ECO:0000256" key="4">
    <source>
        <dbReference type="ARBA" id="ARBA00023136"/>
    </source>
</evidence>
<dbReference type="Pfam" id="PF00135">
    <property type="entry name" value="COesterase"/>
    <property type="match status" value="1"/>
</dbReference>
<evidence type="ECO:0000313" key="8">
    <source>
        <dbReference type="WBParaSite" id="PTRK_0001176600.1"/>
    </source>
</evidence>
<name>A0A0N4ZTD7_PARTI</name>
<dbReference type="SUPFAM" id="SSF53474">
    <property type="entry name" value="alpha/beta-Hydrolases"/>
    <property type="match status" value="1"/>
</dbReference>
<feature type="transmembrane region" description="Helical" evidence="5">
    <location>
        <begin position="650"/>
        <end position="670"/>
    </location>
</feature>
<dbReference type="STRING" id="131310.A0A0N4ZTD7"/>
<feature type="transmembrane region" description="Helical" evidence="5">
    <location>
        <begin position="690"/>
        <end position="710"/>
    </location>
</feature>
<dbReference type="Gene3D" id="1.20.1070.10">
    <property type="entry name" value="Rhodopsin 7-helix transmembrane proteins"/>
    <property type="match status" value="1"/>
</dbReference>
<evidence type="ECO:0000256" key="1">
    <source>
        <dbReference type="ARBA" id="ARBA00004370"/>
    </source>
</evidence>
<feature type="transmembrane region" description="Helical" evidence="5">
    <location>
        <begin position="475"/>
        <end position="502"/>
    </location>
</feature>
<sequence>MVHLLVKSSPILLFIFLYCFYILLNKYRAYENPVIVTSLGKIQGKYLTLDNGDIASIFLGIPFAEPPINERRFKKPIKKEPWKEGIYKAIEQSKSCYPHFGKIEKLINNSEDCLYLNILTPEIKKYKNLPVVVWIHGGGFSVGSNSFGNIKEIAENFISKKIIFVSIQYRLGALGWLYMKENNIGNIGFWDQARALEFIYDHIQHFGGNKSNIIMLGESAGAASVNALTISPSTRHMIHKSIELSGSILAAWSNFDIKILEENSKKFINQLKCNITDTLSCIQKIKIKDILNVTEKLYKNLNTTSFGIFGPYLSGDFFSDGIIYGIKQSRGIQSLSGLTNNEAAYFKTDKDIPNEAMNIIHPEMPLENCNNDLLMYRPIKEYVEDITLSTWIQGPISMVVIIIGLIGNLHSIRVVFKSTINTSTTISLIALALWDVLLLVVSLLHHNLYTFILWLDEFFNNKSKVQNWIFYNLSYNPYFMACILNGLLACTHMASTWMLIYVTAQRFFAVSRPLSFLSNDSSLSKKRRRASYVKSSITKIKIPCLLSIICGIISLPCSFEYYIVECMGSNGYINKIVKPSALFENRKYIIFYRSILLPILQSLGPITIISILTFKTISNLKIMMRRRALILLQQGRNSIFFSDKDKTKSLQLISALLLGKFILLRCFPTFLEIVKLIHGQKFLLTDVADLLIIFNSATNCFVFVVVKAAFETRRLKKARDRQRQMVANAAVQMLRISRFIASDKSLLLNDDGEERHTMENNFT</sequence>
<keyword evidence="2 5" id="KW-0812">Transmembrane</keyword>
<dbReference type="InterPro" id="IPR002018">
    <property type="entry name" value="CarbesteraseB"/>
</dbReference>
<evidence type="ECO:0000259" key="6">
    <source>
        <dbReference type="PROSITE" id="PS50262"/>
    </source>
</evidence>
<evidence type="ECO:0000256" key="2">
    <source>
        <dbReference type="ARBA" id="ARBA00022692"/>
    </source>
</evidence>
<feature type="transmembrane region" description="Helical" evidence="5">
    <location>
        <begin position="5"/>
        <end position="24"/>
    </location>
</feature>
<dbReference type="InterPro" id="IPR019819">
    <property type="entry name" value="Carboxylesterase_B_CS"/>
</dbReference>
<feature type="transmembrane region" description="Helical" evidence="5">
    <location>
        <begin position="396"/>
        <end position="416"/>
    </location>
</feature>
<dbReference type="InterPro" id="IPR029058">
    <property type="entry name" value="AB_hydrolase_fold"/>
</dbReference>
<dbReference type="InterPro" id="IPR050309">
    <property type="entry name" value="Type-B_Carboxylest/Lipase"/>
</dbReference>
<proteinExistence type="predicted"/>
<dbReference type="InterPro" id="IPR000276">
    <property type="entry name" value="GPCR_Rhodpsn"/>
</dbReference>
<dbReference type="Gene3D" id="3.40.50.1820">
    <property type="entry name" value="alpha/beta hydrolase"/>
    <property type="match status" value="1"/>
</dbReference>
<reference evidence="8" key="1">
    <citation type="submission" date="2017-02" db="UniProtKB">
        <authorList>
            <consortium name="WormBaseParasite"/>
        </authorList>
    </citation>
    <scope>IDENTIFICATION</scope>
</reference>
<dbReference type="WBParaSite" id="PTRK_0001176600.1">
    <property type="protein sequence ID" value="PTRK_0001176600.1"/>
    <property type="gene ID" value="PTRK_0001176600"/>
</dbReference>
<dbReference type="PANTHER" id="PTHR11559">
    <property type="entry name" value="CARBOXYLESTERASE"/>
    <property type="match status" value="1"/>
</dbReference>
<dbReference type="GO" id="GO:0004930">
    <property type="term" value="F:G protein-coupled receptor activity"/>
    <property type="evidence" value="ECO:0007669"/>
    <property type="project" value="InterPro"/>
</dbReference>
<dbReference type="Proteomes" id="UP000038045">
    <property type="component" value="Unplaced"/>
</dbReference>
<keyword evidence="4 5" id="KW-0472">Membrane</keyword>
<dbReference type="SUPFAM" id="SSF81321">
    <property type="entry name" value="Family A G protein-coupled receptor-like"/>
    <property type="match status" value="1"/>
</dbReference>
<feature type="transmembrane region" description="Helical" evidence="5">
    <location>
        <begin position="595"/>
        <end position="617"/>
    </location>
</feature>
<feature type="transmembrane region" description="Helical" evidence="5">
    <location>
        <begin position="544"/>
        <end position="564"/>
    </location>
</feature>
<dbReference type="AlphaFoldDB" id="A0A0N4ZTD7"/>
<dbReference type="InterPro" id="IPR017452">
    <property type="entry name" value="GPCR_Rhodpsn_7TM"/>
</dbReference>
<protein>
    <submittedName>
        <fullName evidence="8">G_PROTEIN_RECEP_F1_2 domain-containing protein</fullName>
    </submittedName>
</protein>
<feature type="domain" description="G-protein coupled receptors family 1 profile" evidence="6">
    <location>
        <begin position="407"/>
        <end position="703"/>
    </location>
</feature>
<evidence type="ECO:0000256" key="5">
    <source>
        <dbReference type="SAM" id="Phobius"/>
    </source>
</evidence>
<keyword evidence="3 5" id="KW-1133">Transmembrane helix</keyword>
<dbReference type="PRINTS" id="PR00237">
    <property type="entry name" value="GPCRRHODOPSN"/>
</dbReference>
<dbReference type="PROSITE" id="PS00941">
    <property type="entry name" value="CARBOXYLESTERASE_B_2"/>
    <property type="match status" value="1"/>
</dbReference>
<evidence type="ECO:0000256" key="3">
    <source>
        <dbReference type="ARBA" id="ARBA00022989"/>
    </source>
</evidence>
<dbReference type="CDD" id="cd14978">
    <property type="entry name" value="7tmA_FMRFamide_R-like"/>
    <property type="match status" value="1"/>
</dbReference>
<comment type="subcellular location">
    <subcellularLocation>
        <location evidence="1">Membrane</location>
    </subcellularLocation>
</comment>